<dbReference type="Proteomes" id="UP000735302">
    <property type="component" value="Unassembled WGS sequence"/>
</dbReference>
<reference evidence="1 2" key="1">
    <citation type="journal article" date="2021" name="Elife">
        <title>Chloroplast acquisition without the gene transfer in kleptoplastic sea slugs, Plakobranchus ocellatus.</title>
        <authorList>
            <person name="Maeda T."/>
            <person name="Takahashi S."/>
            <person name="Yoshida T."/>
            <person name="Shimamura S."/>
            <person name="Takaki Y."/>
            <person name="Nagai Y."/>
            <person name="Toyoda A."/>
            <person name="Suzuki Y."/>
            <person name="Arimoto A."/>
            <person name="Ishii H."/>
            <person name="Satoh N."/>
            <person name="Nishiyama T."/>
            <person name="Hasebe M."/>
            <person name="Maruyama T."/>
            <person name="Minagawa J."/>
            <person name="Obokata J."/>
            <person name="Shigenobu S."/>
        </authorList>
    </citation>
    <scope>NUCLEOTIDE SEQUENCE [LARGE SCALE GENOMIC DNA]</scope>
</reference>
<protein>
    <submittedName>
        <fullName evidence="1">Uncharacterized protein</fullName>
    </submittedName>
</protein>
<evidence type="ECO:0000313" key="2">
    <source>
        <dbReference type="Proteomes" id="UP000735302"/>
    </source>
</evidence>
<keyword evidence="2" id="KW-1185">Reference proteome</keyword>
<sequence>MGSKAALRFAGNFLLQVRAPHQWPCLTEGLVALSLSSHYHTISYPSSLNNLSTFPSLPSIELNLAHCEGLPVLTCRRLCLPKLTAQVVLIKTDIKAQRTPINPCWCSLSFDVTFFVLSESAGPDGR</sequence>
<dbReference type="EMBL" id="BLXT01005154">
    <property type="protein sequence ID" value="GFO20407.1"/>
    <property type="molecule type" value="Genomic_DNA"/>
</dbReference>
<organism evidence="1 2">
    <name type="scientific">Plakobranchus ocellatus</name>
    <dbReference type="NCBI Taxonomy" id="259542"/>
    <lineage>
        <taxon>Eukaryota</taxon>
        <taxon>Metazoa</taxon>
        <taxon>Spiralia</taxon>
        <taxon>Lophotrochozoa</taxon>
        <taxon>Mollusca</taxon>
        <taxon>Gastropoda</taxon>
        <taxon>Heterobranchia</taxon>
        <taxon>Euthyneura</taxon>
        <taxon>Panpulmonata</taxon>
        <taxon>Sacoglossa</taxon>
        <taxon>Placobranchoidea</taxon>
        <taxon>Plakobranchidae</taxon>
        <taxon>Plakobranchus</taxon>
    </lineage>
</organism>
<name>A0AAV4BM40_9GAST</name>
<evidence type="ECO:0000313" key="1">
    <source>
        <dbReference type="EMBL" id="GFO20407.1"/>
    </source>
</evidence>
<proteinExistence type="predicted"/>
<accession>A0AAV4BM40</accession>
<comment type="caution">
    <text evidence="1">The sequence shown here is derived from an EMBL/GenBank/DDBJ whole genome shotgun (WGS) entry which is preliminary data.</text>
</comment>
<gene>
    <name evidence="1" type="ORF">PoB_004691200</name>
</gene>
<dbReference type="AlphaFoldDB" id="A0AAV4BM40"/>